<dbReference type="GO" id="GO:0016705">
    <property type="term" value="F:oxidoreductase activity, acting on paired donors, with incorporation or reduction of molecular oxygen"/>
    <property type="evidence" value="ECO:0007669"/>
    <property type="project" value="InterPro"/>
</dbReference>
<keyword evidence="3 10" id="KW-0479">Metal-binding</keyword>
<evidence type="ECO:0000256" key="3">
    <source>
        <dbReference type="ARBA" id="ARBA00022723"/>
    </source>
</evidence>
<dbReference type="RefSeq" id="WP_091606343.1">
    <property type="nucleotide sequence ID" value="NZ_FMCX01000002.1"/>
</dbReference>
<keyword evidence="2 10" id="KW-0349">Heme</keyword>
<dbReference type="InterPro" id="IPR036396">
    <property type="entry name" value="Cyt_P450_sf"/>
</dbReference>
<dbReference type="PRINTS" id="PR00359">
    <property type="entry name" value="BP450"/>
</dbReference>
<dbReference type="InterPro" id="IPR001128">
    <property type="entry name" value="Cyt_P450"/>
</dbReference>
<evidence type="ECO:0000256" key="8">
    <source>
        <dbReference type="ARBA" id="ARBA00023194"/>
    </source>
</evidence>
<reference evidence="12" key="1">
    <citation type="submission" date="2016-06" db="EMBL/GenBank/DDBJ databases">
        <authorList>
            <person name="Varghese N."/>
            <person name="Submissions Spin"/>
        </authorList>
    </citation>
    <scope>NUCLEOTIDE SEQUENCE [LARGE SCALE GENOMIC DNA]</scope>
    <source>
        <strain evidence="12">DSM 44830</strain>
    </source>
</reference>
<name>A0A1C4WXL7_9ACTN</name>
<dbReference type="Pfam" id="PF00067">
    <property type="entry name" value="p450"/>
    <property type="match status" value="2"/>
</dbReference>
<dbReference type="Proteomes" id="UP000199504">
    <property type="component" value="Unassembled WGS sequence"/>
</dbReference>
<keyword evidence="6 10" id="KW-0408">Iron</keyword>
<dbReference type="SUPFAM" id="SSF48264">
    <property type="entry name" value="Cytochrome P450"/>
    <property type="match status" value="1"/>
</dbReference>
<dbReference type="InterPro" id="IPR017972">
    <property type="entry name" value="Cyt_P450_CS"/>
</dbReference>
<dbReference type="PANTHER" id="PTHR46696">
    <property type="entry name" value="P450, PUTATIVE (EUROFUNG)-RELATED"/>
    <property type="match status" value="1"/>
</dbReference>
<keyword evidence="7 10" id="KW-0503">Monooxygenase</keyword>
<dbReference type="FunFam" id="1.10.630.10:FF:000018">
    <property type="entry name" value="Cytochrome P450 monooxygenase"/>
    <property type="match status" value="1"/>
</dbReference>
<dbReference type="InterPro" id="IPR002397">
    <property type="entry name" value="Cyt_P450_B"/>
</dbReference>
<keyword evidence="4" id="KW-0521">NADP</keyword>
<dbReference type="GO" id="GO:0020037">
    <property type="term" value="F:heme binding"/>
    <property type="evidence" value="ECO:0007669"/>
    <property type="project" value="InterPro"/>
</dbReference>
<dbReference type="GO" id="GO:0005506">
    <property type="term" value="F:iron ion binding"/>
    <property type="evidence" value="ECO:0007669"/>
    <property type="project" value="InterPro"/>
</dbReference>
<organism evidence="11 12">
    <name type="scientific">Micromonospora mirobrigensis</name>
    <dbReference type="NCBI Taxonomy" id="262898"/>
    <lineage>
        <taxon>Bacteria</taxon>
        <taxon>Bacillati</taxon>
        <taxon>Actinomycetota</taxon>
        <taxon>Actinomycetes</taxon>
        <taxon>Micromonosporales</taxon>
        <taxon>Micromonosporaceae</taxon>
        <taxon>Micromonospora</taxon>
    </lineage>
</organism>
<comment type="pathway">
    <text evidence="9">Antibiotic biosynthesis; mycinamicin biosynthesis.</text>
</comment>
<sequence length="403" mass="43781">MSSQQSPIPYPLDPAPTIYHPAPAYTELRERCPVAHVALPDGTSAYLATRHADVRRVFTDQRFSRAAAAGPNRPTRELGSLAEDSLIGMDPPRHTTMRRAVSHAFTVRRVEALRPTVATLVDGMIDAMVAAGPPADLITHLSAPLPIYVISKLFGIPEQDRERVRQWSDALVGDWDADPAAPKAALDAFAELIAQRRREPGDDLMSALIGAWDTHDDLTERELVSVTAGIFVGGHETTTNQLNLFLLVLARHPEQLAGLRGDDPVAVARAVEELSRFIQLGDHGVLLPRVTTEEVQLGGVRLPAGAPVLPAIASANRDEEVFTGADRLDLTRAHNPHLAFGAGPHHCLGAALARMELQEALGALLRRLPGLRLAVDEARLRFRPGLVVRSLEALPVTWDTVDR</sequence>
<evidence type="ECO:0000256" key="6">
    <source>
        <dbReference type="ARBA" id="ARBA00023004"/>
    </source>
</evidence>
<evidence type="ECO:0000256" key="1">
    <source>
        <dbReference type="ARBA" id="ARBA00010617"/>
    </source>
</evidence>
<protein>
    <submittedName>
        <fullName evidence="11">Cytochrome P450</fullName>
    </submittedName>
</protein>
<dbReference type="GO" id="GO:0004497">
    <property type="term" value="F:monooxygenase activity"/>
    <property type="evidence" value="ECO:0007669"/>
    <property type="project" value="UniProtKB-KW"/>
</dbReference>
<dbReference type="Gene3D" id="1.10.630.10">
    <property type="entry name" value="Cytochrome P450"/>
    <property type="match status" value="1"/>
</dbReference>
<gene>
    <name evidence="11" type="ORF">GA0070564_102581</name>
</gene>
<evidence type="ECO:0000256" key="7">
    <source>
        <dbReference type="ARBA" id="ARBA00023033"/>
    </source>
</evidence>
<keyword evidence="12" id="KW-1185">Reference proteome</keyword>
<evidence type="ECO:0000256" key="4">
    <source>
        <dbReference type="ARBA" id="ARBA00022857"/>
    </source>
</evidence>
<dbReference type="PANTHER" id="PTHR46696:SF1">
    <property type="entry name" value="CYTOCHROME P450 YJIB-RELATED"/>
    <property type="match status" value="1"/>
</dbReference>
<dbReference type="GO" id="GO:0017000">
    <property type="term" value="P:antibiotic biosynthetic process"/>
    <property type="evidence" value="ECO:0007669"/>
    <property type="project" value="UniProtKB-KW"/>
</dbReference>
<accession>A0A1C4WXL7</accession>
<dbReference type="AlphaFoldDB" id="A0A1C4WXL7"/>
<dbReference type="PROSITE" id="PS00086">
    <property type="entry name" value="CYTOCHROME_P450"/>
    <property type="match status" value="1"/>
</dbReference>
<dbReference type="PRINTS" id="PR00385">
    <property type="entry name" value="P450"/>
</dbReference>
<evidence type="ECO:0000256" key="5">
    <source>
        <dbReference type="ARBA" id="ARBA00023002"/>
    </source>
</evidence>
<dbReference type="EMBL" id="FMCX01000002">
    <property type="protein sequence ID" value="SCF00939.1"/>
    <property type="molecule type" value="Genomic_DNA"/>
</dbReference>
<evidence type="ECO:0000313" key="12">
    <source>
        <dbReference type="Proteomes" id="UP000199504"/>
    </source>
</evidence>
<keyword evidence="8" id="KW-0045">Antibiotic biosynthesis</keyword>
<evidence type="ECO:0000256" key="2">
    <source>
        <dbReference type="ARBA" id="ARBA00022617"/>
    </source>
</evidence>
<evidence type="ECO:0000313" key="11">
    <source>
        <dbReference type="EMBL" id="SCF00939.1"/>
    </source>
</evidence>
<dbReference type="OrthoDB" id="4156795at2"/>
<keyword evidence="5 10" id="KW-0560">Oxidoreductase</keyword>
<proteinExistence type="inferred from homology"/>
<comment type="similarity">
    <text evidence="1 10">Belongs to the cytochrome P450 family.</text>
</comment>
<dbReference type="CDD" id="cd11031">
    <property type="entry name" value="Cyp158A-like"/>
    <property type="match status" value="1"/>
</dbReference>
<dbReference type="STRING" id="262898.GA0070564_102581"/>
<evidence type="ECO:0000256" key="9">
    <source>
        <dbReference type="ARBA" id="ARBA00060683"/>
    </source>
</evidence>
<evidence type="ECO:0000256" key="10">
    <source>
        <dbReference type="RuleBase" id="RU000461"/>
    </source>
</evidence>